<dbReference type="EMBL" id="KV784355">
    <property type="protein sequence ID" value="OEU19324.1"/>
    <property type="molecule type" value="Genomic_DNA"/>
</dbReference>
<evidence type="ECO:0000313" key="2">
    <source>
        <dbReference type="EMBL" id="OEU19324.1"/>
    </source>
</evidence>
<dbReference type="KEGG" id="fcy:FRACYDRAFT_167624"/>
<dbReference type="GO" id="GO:0043812">
    <property type="term" value="F:phosphatidylinositol-4-phosphate phosphatase activity"/>
    <property type="evidence" value="ECO:0007669"/>
    <property type="project" value="TreeGrafter"/>
</dbReference>
<dbReference type="PROSITE" id="PS50275">
    <property type="entry name" value="SAC"/>
    <property type="match status" value="1"/>
</dbReference>
<dbReference type="PANTHER" id="PTHR45662:SF2">
    <property type="entry name" value="PHOSPHATIDYLINOSITOL-3-PHOSPHATASE SAC1"/>
    <property type="match status" value="1"/>
</dbReference>
<name>A0A1E7FMH5_9STRA</name>
<keyword evidence="3" id="KW-1185">Reference proteome</keyword>
<feature type="non-terminal residue" evidence="2">
    <location>
        <position position="212"/>
    </location>
</feature>
<dbReference type="PANTHER" id="PTHR45662">
    <property type="entry name" value="PHOSPHATIDYLINOSITIDE PHOSPHATASE SAC1"/>
    <property type="match status" value="1"/>
</dbReference>
<evidence type="ECO:0000259" key="1">
    <source>
        <dbReference type="PROSITE" id="PS50275"/>
    </source>
</evidence>
<dbReference type="InterPro" id="IPR002013">
    <property type="entry name" value="SAC_dom"/>
</dbReference>
<dbReference type="AlphaFoldDB" id="A0A1E7FMH5"/>
<proteinExistence type="predicted"/>
<reference evidence="2 3" key="1">
    <citation type="submission" date="2016-09" db="EMBL/GenBank/DDBJ databases">
        <title>Extensive genetic diversity and differential bi-allelic expression allows diatom success in the polar Southern Ocean.</title>
        <authorList>
            <consortium name="DOE Joint Genome Institute"/>
            <person name="Mock T."/>
            <person name="Otillar R.P."/>
            <person name="Strauss J."/>
            <person name="Dupont C."/>
            <person name="Frickenhaus S."/>
            <person name="Maumus F."/>
            <person name="Mcmullan M."/>
            <person name="Sanges R."/>
            <person name="Schmutz J."/>
            <person name="Toseland A."/>
            <person name="Valas R."/>
            <person name="Veluchamy A."/>
            <person name="Ward B.J."/>
            <person name="Allen A."/>
            <person name="Barry K."/>
            <person name="Falciatore A."/>
            <person name="Ferrante M."/>
            <person name="Fortunato A.E."/>
            <person name="Gloeckner G."/>
            <person name="Gruber A."/>
            <person name="Hipkin R."/>
            <person name="Janech M."/>
            <person name="Kroth P."/>
            <person name="Leese F."/>
            <person name="Lindquist E."/>
            <person name="Lyon B.R."/>
            <person name="Martin J."/>
            <person name="Mayer C."/>
            <person name="Parker M."/>
            <person name="Quesneville H."/>
            <person name="Raymond J."/>
            <person name="Uhlig C."/>
            <person name="Valentin K.U."/>
            <person name="Worden A.Z."/>
            <person name="Armbrust E.V."/>
            <person name="Bowler C."/>
            <person name="Green B."/>
            <person name="Moulton V."/>
            <person name="Van Oosterhout C."/>
            <person name="Grigoriev I."/>
        </authorList>
    </citation>
    <scope>NUCLEOTIDE SEQUENCE [LARGE SCALE GENOMIC DNA]</scope>
    <source>
        <strain evidence="2 3">CCMP1102</strain>
    </source>
</reference>
<feature type="domain" description="SAC" evidence="1">
    <location>
        <begin position="1"/>
        <end position="77"/>
    </location>
</feature>
<sequence length="212" mass="24017">MDCLDRTNVVQSILGRYMLFQQLLSESDGSFNNNQLWAKLNKTFRKKNMNLPWEKGEVAHRLLWADNADAISRLYAGTPALKGDFTRTGQRTKRGALDDGMNSLQRYYLNNFLDADRQEGYDLMVGHAAFSNVIEEVLFNLGDATKVNPLTHHSLSLLGGTRENMLGDVVQGSTYQNREDLRKRLEEIGISKEIPGSTSDQFSSAQDLRWLP</sequence>
<dbReference type="GO" id="GO:0046856">
    <property type="term" value="P:phosphatidylinositol dephosphorylation"/>
    <property type="evidence" value="ECO:0007669"/>
    <property type="project" value="TreeGrafter"/>
</dbReference>
<dbReference type="Proteomes" id="UP000095751">
    <property type="component" value="Unassembled WGS sequence"/>
</dbReference>
<organism evidence="2 3">
    <name type="scientific">Fragilariopsis cylindrus CCMP1102</name>
    <dbReference type="NCBI Taxonomy" id="635003"/>
    <lineage>
        <taxon>Eukaryota</taxon>
        <taxon>Sar</taxon>
        <taxon>Stramenopiles</taxon>
        <taxon>Ochrophyta</taxon>
        <taxon>Bacillariophyta</taxon>
        <taxon>Bacillariophyceae</taxon>
        <taxon>Bacillariophycidae</taxon>
        <taxon>Bacillariales</taxon>
        <taxon>Bacillariaceae</taxon>
        <taxon>Fragilariopsis</taxon>
    </lineage>
</organism>
<dbReference type="OrthoDB" id="405996at2759"/>
<dbReference type="InParanoid" id="A0A1E7FMH5"/>
<evidence type="ECO:0000313" key="3">
    <source>
        <dbReference type="Proteomes" id="UP000095751"/>
    </source>
</evidence>
<gene>
    <name evidence="2" type="ORF">FRACYDRAFT_167624</name>
</gene>
<accession>A0A1E7FMH5</accession>
<protein>
    <recommendedName>
        <fullName evidence="1">SAC domain-containing protein</fullName>
    </recommendedName>
</protein>
<dbReference type="GO" id="GO:0005783">
    <property type="term" value="C:endoplasmic reticulum"/>
    <property type="evidence" value="ECO:0007669"/>
    <property type="project" value="TreeGrafter"/>
</dbReference>